<comment type="catalytic activity">
    <reaction evidence="11 12">
        <text>L-cysteinyl-[protein] + hexadecanoyl-CoA = S-hexadecanoyl-L-cysteinyl-[protein] + CoA</text>
        <dbReference type="Rhea" id="RHEA:36683"/>
        <dbReference type="Rhea" id="RHEA-COMP:10131"/>
        <dbReference type="Rhea" id="RHEA-COMP:11032"/>
        <dbReference type="ChEBI" id="CHEBI:29950"/>
        <dbReference type="ChEBI" id="CHEBI:57287"/>
        <dbReference type="ChEBI" id="CHEBI:57379"/>
        <dbReference type="ChEBI" id="CHEBI:74151"/>
        <dbReference type="EC" id="2.3.1.225"/>
    </reaction>
</comment>
<feature type="transmembrane region" description="Helical" evidence="12">
    <location>
        <begin position="65"/>
        <end position="86"/>
    </location>
</feature>
<dbReference type="Pfam" id="PF01529">
    <property type="entry name" value="DHHC"/>
    <property type="match status" value="1"/>
</dbReference>
<organism evidence="14 15">
    <name type="scientific">Candida albicans P78048</name>
    <dbReference type="NCBI Taxonomy" id="1094989"/>
    <lineage>
        <taxon>Eukaryota</taxon>
        <taxon>Fungi</taxon>
        <taxon>Dikarya</taxon>
        <taxon>Ascomycota</taxon>
        <taxon>Saccharomycotina</taxon>
        <taxon>Pichiomycetes</taxon>
        <taxon>Debaryomycetaceae</taxon>
        <taxon>Candida/Lodderomyces clade</taxon>
        <taxon>Candida</taxon>
    </lineage>
</organism>
<keyword evidence="6 12" id="KW-0472">Membrane</keyword>
<evidence type="ECO:0000256" key="9">
    <source>
        <dbReference type="ARBA" id="ARBA00023315"/>
    </source>
</evidence>
<keyword evidence="7" id="KW-0564">Palmitate</keyword>
<dbReference type="PROSITE" id="PS50216">
    <property type="entry name" value="DHHC"/>
    <property type="match status" value="1"/>
</dbReference>
<evidence type="ECO:0000256" key="11">
    <source>
        <dbReference type="ARBA" id="ARBA00048048"/>
    </source>
</evidence>
<dbReference type="Proteomes" id="UP000030161">
    <property type="component" value="Unassembled WGS sequence"/>
</dbReference>
<dbReference type="GO" id="GO:0006612">
    <property type="term" value="P:protein targeting to membrane"/>
    <property type="evidence" value="ECO:0007669"/>
    <property type="project" value="TreeGrafter"/>
</dbReference>
<evidence type="ECO:0000256" key="12">
    <source>
        <dbReference type="RuleBase" id="RU079119"/>
    </source>
</evidence>
<feature type="transmembrane region" description="Helical" evidence="12">
    <location>
        <begin position="98"/>
        <end position="120"/>
    </location>
</feature>
<keyword evidence="5 12" id="KW-1133">Transmembrane helix</keyword>
<evidence type="ECO:0000256" key="5">
    <source>
        <dbReference type="ARBA" id="ARBA00022989"/>
    </source>
</evidence>
<evidence type="ECO:0000259" key="13">
    <source>
        <dbReference type="Pfam" id="PF01529"/>
    </source>
</evidence>
<keyword evidence="8" id="KW-0449">Lipoprotein</keyword>
<proteinExistence type="inferred from homology"/>
<feature type="transmembrane region" description="Helical" evidence="12">
    <location>
        <begin position="191"/>
        <end position="214"/>
    </location>
</feature>
<dbReference type="AlphaFoldDB" id="A0AB34PPM0"/>
<evidence type="ECO:0000313" key="15">
    <source>
        <dbReference type="Proteomes" id="UP000030161"/>
    </source>
</evidence>
<comment type="domain">
    <text evidence="12">The DHHC domain is required for palmitoyltransferase activity.</text>
</comment>
<keyword evidence="3 12" id="KW-0812">Transmembrane</keyword>
<dbReference type="PANTHER" id="PTHR22883">
    <property type="entry name" value="ZINC FINGER DHHC DOMAIN CONTAINING PROTEIN"/>
    <property type="match status" value="1"/>
</dbReference>
<dbReference type="EMBL" id="AJIX01000042">
    <property type="protein sequence ID" value="KGR04336.1"/>
    <property type="molecule type" value="Genomic_DNA"/>
</dbReference>
<comment type="caution">
    <text evidence="14">The sequence shown here is derived from an EMBL/GenBank/DDBJ whole genome shotgun (WGS) entry which is preliminary data.</text>
</comment>
<dbReference type="EC" id="2.3.1.225" evidence="12"/>
<evidence type="ECO:0000256" key="4">
    <source>
        <dbReference type="ARBA" id="ARBA00022824"/>
    </source>
</evidence>
<dbReference type="PANTHER" id="PTHR22883:SF489">
    <property type="entry name" value="PALMITOYLTRANSFERASE SWF1"/>
    <property type="match status" value="1"/>
</dbReference>
<dbReference type="InterPro" id="IPR039859">
    <property type="entry name" value="PFA4/ZDH16/20/ERF2-like"/>
</dbReference>
<feature type="transmembrane region" description="Helical" evidence="12">
    <location>
        <begin position="234"/>
        <end position="258"/>
    </location>
</feature>
<evidence type="ECO:0000256" key="7">
    <source>
        <dbReference type="ARBA" id="ARBA00023139"/>
    </source>
</evidence>
<dbReference type="GO" id="GO:0019706">
    <property type="term" value="F:protein-cysteine S-palmitoyltransferase activity"/>
    <property type="evidence" value="ECO:0007669"/>
    <property type="project" value="UniProtKB-EC"/>
</dbReference>
<evidence type="ECO:0000256" key="1">
    <source>
        <dbReference type="ARBA" id="ARBA00004477"/>
    </source>
</evidence>
<dbReference type="InterPro" id="IPR001594">
    <property type="entry name" value="Palmitoyltrfase_DHHC"/>
</dbReference>
<evidence type="ECO:0000256" key="2">
    <source>
        <dbReference type="ARBA" id="ARBA00022679"/>
    </source>
</evidence>
<gene>
    <name evidence="14" type="ORF">MG3_05462</name>
</gene>
<dbReference type="GO" id="GO:0005789">
    <property type="term" value="C:endoplasmic reticulum membrane"/>
    <property type="evidence" value="ECO:0007669"/>
    <property type="project" value="UniProtKB-SubCell"/>
</dbReference>
<evidence type="ECO:0000256" key="3">
    <source>
        <dbReference type="ARBA" id="ARBA00022692"/>
    </source>
</evidence>
<keyword evidence="2 12" id="KW-0808">Transferase</keyword>
<sequence>MFFTLIVFLTIISSLATFLLLFGDSPSFRNTPIQKLRNSLLSISRDIFQFYHWLDEKLNGQLLKILNWLVPVGYVMVVTVCFQQFLTHTLPMLSSPGLFRLFTIYFSMVLIYASTILAAFSDPGRITTINLKSYPYTPNQLIFFDGKTCSTCHIAKPARSKHCSVCNQCFLLYDHHCVWINNCVGYYNYKWFMLFLISNINMLGYGGWLCYWALTPVSWRKITSTNNANKVTGIFLILCSIFIVITTLFTFLHLRYIYLGVTTNELDKWSEIDHLVGLGVLYQIEPSIANENYVERAILDGNVVYISLKDERILIDNSNVKNFKLQLIQSVEDDLVNIYDHGFWNNLIERLKW</sequence>
<keyword evidence="4" id="KW-0256">Endoplasmic reticulum</keyword>
<comment type="subcellular location">
    <subcellularLocation>
        <location evidence="1">Endoplasmic reticulum membrane</location>
        <topology evidence="1">Multi-pass membrane protein</topology>
    </subcellularLocation>
</comment>
<accession>A0AB34PPM0</accession>
<reference evidence="14 15" key="1">
    <citation type="submission" date="2013-12" db="EMBL/GenBank/DDBJ databases">
        <title>The Genome Sequence of Candida albicans P78048.</title>
        <authorList>
            <consortium name="The Broad Institute Genome Sequencing Platform"/>
            <consortium name="The Broad Institute Genome Sequencing Center for Infectious Disease"/>
            <person name="Cuomo C."/>
            <person name="Bennett R."/>
            <person name="Hirakawa M."/>
            <person name="Noverr M."/>
            <person name="Mitchell A."/>
            <person name="Young S.K."/>
            <person name="Zeng Q."/>
            <person name="Gargeya S."/>
            <person name="Fitzgerald M."/>
            <person name="Abouelleil A."/>
            <person name="Alvarado L."/>
            <person name="Berlin A.M."/>
            <person name="Chapman S.B."/>
            <person name="Dewar J."/>
            <person name="Goldberg J."/>
            <person name="Griggs A."/>
            <person name="Gujja S."/>
            <person name="Hansen M."/>
            <person name="Howarth C."/>
            <person name="Imamovic A."/>
            <person name="Larimer J."/>
            <person name="McCowan C."/>
            <person name="Murphy C."/>
            <person name="Pearson M."/>
            <person name="Priest M."/>
            <person name="Roberts A."/>
            <person name="Saif S."/>
            <person name="Shea T."/>
            <person name="Sykes S."/>
            <person name="Wortman J."/>
            <person name="Nusbaum C."/>
            <person name="Birren B."/>
        </authorList>
    </citation>
    <scope>NUCLEOTIDE SEQUENCE [LARGE SCALE GENOMIC DNA]</scope>
    <source>
        <strain evidence="14 15">P78048</strain>
    </source>
</reference>
<protein>
    <recommendedName>
        <fullName evidence="12">Palmitoyltransferase</fullName>
        <ecNumber evidence="12">2.3.1.225</ecNumber>
    </recommendedName>
</protein>
<dbReference type="GO" id="GO:0005794">
    <property type="term" value="C:Golgi apparatus"/>
    <property type="evidence" value="ECO:0007669"/>
    <property type="project" value="TreeGrafter"/>
</dbReference>
<name>A0AB34PPM0_CANAX</name>
<evidence type="ECO:0000256" key="10">
    <source>
        <dbReference type="ARBA" id="ARBA00038463"/>
    </source>
</evidence>
<keyword evidence="9 12" id="KW-0012">Acyltransferase</keyword>
<evidence type="ECO:0000256" key="8">
    <source>
        <dbReference type="ARBA" id="ARBA00023288"/>
    </source>
</evidence>
<comment type="similarity">
    <text evidence="10">Belongs to the DHHC palmitoyltransferase family. SWF1 subfamily.</text>
</comment>
<evidence type="ECO:0000256" key="6">
    <source>
        <dbReference type="ARBA" id="ARBA00023136"/>
    </source>
</evidence>
<evidence type="ECO:0000313" key="14">
    <source>
        <dbReference type="EMBL" id="KGR04336.1"/>
    </source>
</evidence>
<feature type="domain" description="Palmitoyltransferase DHHC" evidence="13">
    <location>
        <begin position="145"/>
        <end position="269"/>
    </location>
</feature>